<evidence type="ECO:0000313" key="2">
    <source>
        <dbReference type="EMBL" id="QNF32109.1"/>
    </source>
</evidence>
<name>A0A7G7G4M5_9BACT</name>
<dbReference type="KEGG" id="aswu:HUW51_04960"/>
<protein>
    <recommendedName>
        <fullName evidence="1">Quercetin 2,3-dioxygenase C-terminal cupin domain-containing protein</fullName>
    </recommendedName>
</protein>
<evidence type="ECO:0000313" key="3">
    <source>
        <dbReference type="Proteomes" id="UP000515237"/>
    </source>
</evidence>
<proteinExistence type="predicted"/>
<dbReference type="Proteomes" id="UP000515237">
    <property type="component" value="Chromosome"/>
</dbReference>
<evidence type="ECO:0000259" key="1">
    <source>
        <dbReference type="Pfam" id="PF17954"/>
    </source>
</evidence>
<dbReference type="PANTHER" id="PTHR43212">
    <property type="entry name" value="QUERCETIN 2,3-DIOXYGENASE"/>
    <property type="match status" value="1"/>
</dbReference>
<dbReference type="InterPro" id="IPR014710">
    <property type="entry name" value="RmlC-like_jellyroll"/>
</dbReference>
<organism evidence="2 3">
    <name type="scientific">Adhaeribacter swui</name>
    <dbReference type="NCBI Taxonomy" id="2086471"/>
    <lineage>
        <taxon>Bacteria</taxon>
        <taxon>Pseudomonadati</taxon>
        <taxon>Bacteroidota</taxon>
        <taxon>Cytophagia</taxon>
        <taxon>Cytophagales</taxon>
        <taxon>Hymenobacteraceae</taxon>
        <taxon>Adhaeribacter</taxon>
    </lineage>
</organism>
<keyword evidence="3" id="KW-1185">Reference proteome</keyword>
<dbReference type="Gene3D" id="2.60.120.10">
    <property type="entry name" value="Jelly Rolls"/>
    <property type="match status" value="2"/>
</dbReference>
<dbReference type="InterPro" id="IPR012093">
    <property type="entry name" value="Pirin"/>
</dbReference>
<dbReference type="InterPro" id="IPR041602">
    <property type="entry name" value="Quercetinase_C"/>
</dbReference>
<accession>A0A7G7G4M5</accession>
<dbReference type="Pfam" id="PF17954">
    <property type="entry name" value="Pirin_C_2"/>
    <property type="match status" value="1"/>
</dbReference>
<dbReference type="PANTHER" id="PTHR43212:SF3">
    <property type="entry name" value="QUERCETIN 2,3-DIOXYGENASE"/>
    <property type="match status" value="1"/>
</dbReference>
<gene>
    <name evidence="2" type="ORF">HUW51_04960</name>
</gene>
<sequence length="240" mass="26686">MKQTPGKIYLADQRGQLSTHQFQRYSTFNFGTFYQEHKTPLGDLCVVNEELVARGHHVDLPVDHSAYVLIIPLTGAVRVGTLLNSDVMVEAGEVLVISAAANSTIEVQNLFPADTIQFLHLQIQAQEPLLAPSVQRIAFNLNEFNNPLVKIISANKAEATYPFSLNLGRFAGRQEVIYLLPDQMSLFFAFVIAGAFEVEGRLLHEKDGLALWNTTEVELEALSNNALLLVLELDSRKLHS</sequence>
<dbReference type="RefSeq" id="WP_185272890.1">
    <property type="nucleotide sequence ID" value="NZ_CP055156.1"/>
</dbReference>
<dbReference type="AlphaFoldDB" id="A0A7G7G4M5"/>
<dbReference type="EMBL" id="CP055156">
    <property type="protein sequence ID" value="QNF32109.1"/>
    <property type="molecule type" value="Genomic_DNA"/>
</dbReference>
<reference evidence="2 3" key="1">
    <citation type="journal article" date="2018" name="Int. J. Syst. Evol. Microbiol.">
        <title>Adhaeribacter swui sp. nov., isolated from wet mud.</title>
        <authorList>
            <person name="Kim D.U."/>
            <person name="Kim K.W."/>
            <person name="Kang M.S."/>
            <person name="Kim J.Y."/>
            <person name="Jang J.H."/>
            <person name="Kim M.K."/>
        </authorList>
    </citation>
    <scope>NUCLEOTIDE SEQUENCE [LARGE SCALE GENOMIC DNA]</scope>
    <source>
        <strain evidence="2 3">KCTC 52873</strain>
    </source>
</reference>
<feature type="domain" description="Quercetin 2,3-dioxygenase C-terminal cupin" evidence="1">
    <location>
        <begin position="165"/>
        <end position="231"/>
    </location>
</feature>
<dbReference type="InterPro" id="IPR011051">
    <property type="entry name" value="RmlC_Cupin_sf"/>
</dbReference>
<dbReference type="SUPFAM" id="SSF51182">
    <property type="entry name" value="RmlC-like cupins"/>
    <property type="match status" value="1"/>
</dbReference>